<dbReference type="PANTHER" id="PTHR47708:SF2">
    <property type="entry name" value="SI:CH73-132F6.5"/>
    <property type="match status" value="1"/>
</dbReference>
<proteinExistence type="predicted"/>
<feature type="domain" description="Acyclic terpene utilisation N-terminal" evidence="1">
    <location>
        <begin position="10"/>
        <end position="452"/>
    </location>
</feature>
<sequence>MTSTRLNRPLRIGCASGFWGDSEAGAAQLVRGGQIDYLVFDYLAEITMSLLARARAKSPEAGYAPDFVKVVAQLAPELLAQNIRVVANAGGVNPQACASALAAALQAQGLAMRIAVVEGDDLSAQADTLRAEDTREMFSGDPMPAKLLSVNAYLGAQPIAAALDAGAQVVITGRVVDSAVTLAPLVHVFGWAWDDWDKLATGCLAGHLIECGTQCTGGLFTDWQRVPGWDHMGFPIAECDPDGASVVITKPPGTGGLVEPATVAEQIVYEIADPRRYLLPDVTCDFSQVQLVQEGPERVRVSGARGTPAPVSYKVSATFGDGWRLLGTLMIGGHAAAAKAQRVGEAILQRCTRLLTDKGLGGFTETSLEVLGAEATYGPHARTGHAREVVLKLAAKHPQREALELLAREIAPSATSMAQGITGFAAGRPSPSPVVRLFSFLIDRSRVAQRVALDGQPLAFEPHVFAATPDRQVEVGGTNVAPAPAGPTTRVPLLRLAHGRSGDKGDSANIGVIARSAAAYAELRRVLSAEVVQRYFAHLAQGPVRRYELPGFGALNFVLERALGGGGVASLRYDPQGKAFAQMLLDLEVDVATSVLDTLP</sequence>
<gene>
    <name evidence="3" type="ORF">ACFQPB_18375</name>
</gene>
<name>A0ABW2QTX2_9BURK</name>
<dbReference type="InterPro" id="IPR056362">
    <property type="entry name" value="AtuA-like_ferredoxin_dom"/>
</dbReference>
<dbReference type="PANTHER" id="PTHR47708">
    <property type="match status" value="1"/>
</dbReference>
<evidence type="ECO:0000259" key="1">
    <source>
        <dbReference type="Pfam" id="PF07287"/>
    </source>
</evidence>
<organism evidence="3 4">
    <name type="scientific">Hydrogenophaga atypica</name>
    <dbReference type="NCBI Taxonomy" id="249409"/>
    <lineage>
        <taxon>Bacteria</taxon>
        <taxon>Pseudomonadati</taxon>
        <taxon>Pseudomonadota</taxon>
        <taxon>Betaproteobacteria</taxon>
        <taxon>Burkholderiales</taxon>
        <taxon>Comamonadaceae</taxon>
        <taxon>Hydrogenophaga</taxon>
    </lineage>
</organism>
<feature type="domain" description="AtuA-like ferredoxin-fold" evidence="2">
    <location>
        <begin position="491"/>
        <end position="589"/>
    </location>
</feature>
<dbReference type="RefSeq" id="WP_382199467.1">
    <property type="nucleotide sequence ID" value="NZ_JBHTCA010000020.1"/>
</dbReference>
<dbReference type="Proteomes" id="UP001596501">
    <property type="component" value="Unassembled WGS sequence"/>
</dbReference>
<dbReference type="Pfam" id="PF07287">
    <property type="entry name" value="AtuA"/>
    <property type="match status" value="1"/>
</dbReference>
<evidence type="ECO:0000259" key="2">
    <source>
        <dbReference type="Pfam" id="PF23544"/>
    </source>
</evidence>
<accession>A0ABW2QTX2</accession>
<keyword evidence="4" id="KW-1185">Reference proteome</keyword>
<evidence type="ECO:0000313" key="4">
    <source>
        <dbReference type="Proteomes" id="UP001596501"/>
    </source>
</evidence>
<comment type="caution">
    <text evidence="3">The sequence shown here is derived from an EMBL/GenBank/DDBJ whole genome shotgun (WGS) entry which is preliminary data.</text>
</comment>
<reference evidence="4" key="1">
    <citation type="journal article" date="2019" name="Int. J. Syst. Evol. Microbiol.">
        <title>The Global Catalogue of Microorganisms (GCM) 10K type strain sequencing project: providing services to taxonomists for standard genome sequencing and annotation.</title>
        <authorList>
            <consortium name="The Broad Institute Genomics Platform"/>
            <consortium name="The Broad Institute Genome Sequencing Center for Infectious Disease"/>
            <person name="Wu L."/>
            <person name="Ma J."/>
        </authorList>
    </citation>
    <scope>NUCLEOTIDE SEQUENCE [LARGE SCALE GENOMIC DNA]</scope>
    <source>
        <strain evidence="4">CGMCC 1.12371</strain>
    </source>
</reference>
<protein>
    <submittedName>
        <fullName evidence="3">Acyclic terpene utilization AtuA family protein</fullName>
    </submittedName>
</protein>
<evidence type="ECO:0000313" key="3">
    <source>
        <dbReference type="EMBL" id="MFC7410828.1"/>
    </source>
</evidence>
<dbReference type="EMBL" id="JBHTCA010000020">
    <property type="protein sequence ID" value="MFC7410828.1"/>
    <property type="molecule type" value="Genomic_DNA"/>
</dbReference>
<dbReference type="Pfam" id="PF23544">
    <property type="entry name" value="AtuA_ferredoxin"/>
    <property type="match status" value="1"/>
</dbReference>
<dbReference type="InterPro" id="IPR010839">
    <property type="entry name" value="AtuA_N"/>
</dbReference>